<dbReference type="EMBL" id="JAGXEW010001826">
    <property type="protein sequence ID" value="KAK1123357.1"/>
    <property type="molecule type" value="Genomic_DNA"/>
</dbReference>
<gene>
    <name evidence="2" type="primary">NUP210</name>
    <name evidence="2" type="ORF">AOXY_G38684</name>
</gene>
<dbReference type="GO" id="GO:0005643">
    <property type="term" value="C:nuclear pore"/>
    <property type="evidence" value="ECO:0007669"/>
    <property type="project" value="TreeGrafter"/>
</dbReference>
<sequence length="125" mass="13854">MLVSGMKTGNSKLKAKIQESLYKNVPAAEVRLLILENILLNPACDIYLLVGTSIQYKVQKMRQGKITELAMPCDQYELQLQNSVFGPDGAPHRHLAKLDRATSTVTALQQGQANIVLNYKSILLD</sequence>
<dbReference type="PANTHER" id="PTHR23019:SF2">
    <property type="entry name" value="NUCLEAR PORE MEMBRANE GLYCOPROTEIN 210"/>
    <property type="match status" value="1"/>
</dbReference>
<dbReference type="InterPro" id="IPR045197">
    <property type="entry name" value="NUP210-like"/>
</dbReference>
<dbReference type="PANTHER" id="PTHR23019">
    <property type="entry name" value="NUCLEAR PORE MEMBRANE GLYCOPROTEIN GP210-RELATED"/>
    <property type="match status" value="1"/>
</dbReference>
<reference evidence="2" key="1">
    <citation type="submission" date="2022-02" db="EMBL/GenBank/DDBJ databases">
        <title>Atlantic sturgeon de novo genome assembly.</title>
        <authorList>
            <person name="Stock M."/>
            <person name="Klopp C."/>
            <person name="Guiguen Y."/>
            <person name="Cabau C."/>
            <person name="Parinello H."/>
            <person name="Santidrian Yebra-Pimentel E."/>
            <person name="Kuhl H."/>
            <person name="Dirks R.P."/>
            <person name="Guessner J."/>
            <person name="Wuertz S."/>
            <person name="Du K."/>
            <person name="Schartl M."/>
        </authorList>
    </citation>
    <scope>NUCLEOTIDE SEQUENCE</scope>
    <source>
        <strain evidence="2">STURGEONOMICS-FGT-2020</strain>
        <tissue evidence="2">Whole blood</tissue>
    </source>
</reference>
<evidence type="ECO:0000259" key="1">
    <source>
        <dbReference type="Pfam" id="PF22963"/>
    </source>
</evidence>
<protein>
    <submittedName>
        <fullName evidence="2">Nuclear pore membrane glycoprotein 210-like</fullName>
    </submittedName>
</protein>
<dbReference type="Pfam" id="PF22963">
    <property type="entry name" value="Ig_NUP210_3rd"/>
    <property type="match status" value="1"/>
</dbReference>
<evidence type="ECO:0000313" key="3">
    <source>
        <dbReference type="Proteomes" id="UP001230051"/>
    </source>
</evidence>
<feature type="domain" description="NUP210 Ig-like" evidence="1">
    <location>
        <begin position="36"/>
        <end position="122"/>
    </location>
</feature>
<organism evidence="2 3">
    <name type="scientific">Acipenser oxyrinchus oxyrinchus</name>
    <dbReference type="NCBI Taxonomy" id="40147"/>
    <lineage>
        <taxon>Eukaryota</taxon>
        <taxon>Metazoa</taxon>
        <taxon>Chordata</taxon>
        <taxon>Craniata</taxon>
        <taxon>Vertebrata</taxon>
        <taxon>Euteleostomi</taxon>
        <taxon>Actinopterygii</taxon>
        <taxon>Chondrostei</taxon>
        <taxon>Acipenseriformes</taxon>
        <taxon>Acipenseridae</taxon>
        <taxon>Acipenser</taxon>
    </lineage>
</organism>
<accession>A0AAD8CDS2</accession>
<keyword evidence="3" id="KW-1185">Reference proteome</keyword>
<comment type="caution">
    <text evidence="2">The sequence shown here is derived from an EMBL/GenBank/DDBJ whole genome shotgun (WGS) entry which is preliminary data.</text>
</comment>
<dbReference type="AlphaFoldDB" id="A0AAD8CDS2"/>
<name>A0AAD8CDS2_ACIOX</name>
<evidence type="ECO:0000313" key="2">
    <source>
        <dbReference type="EMBL" id="KAK1123357.1"/>
    </source>
</evidence>
<dbReference type="InterPro" id="IPR055098">
    <property type="entry name" value="Ig_NUP210_3rd"/>
</dbReference>
<dbReference type="Proteomes" id="UP001230051">
    <property type="component" value="Unassembled WGS sequence"/>
</dbReference>
<proteinExistence type="predicted"/>